<reference evidence="2" key="1">
    <citation type="submission" date="2023-03" db="EMBL/GenBank/DDBJ databases">
        <title>Massive genome expansion in bonnet fungi (Mycena s.s.) driven by repeated elements and novel gene families across ecological guilds.</title>
        <authorList>
            <consortium name="Lawrence Berkeley National Laboratory"/>
            <person name="Harder C.B."/>
            <person name="Miyauchi S."/>
            <person name="Viragh M."/>
            <person name="Kuo A."/>
            <person name="Thoen E."/>
            <person name="Andreopoulos B."/>
            <person name="Lu D."/>
            <person name="Skrede I."/>
            <person name="Drula E."/>
            <person name="Henrissat B."/>
            <person name="Morin E."/>
            <person name="Kohler A."/>
            <person name="Barry K."/>
            <person name="LaButti K."/>
            <person name="Morin E."/>
            <person name="Salamov A."/>
            <person name="Lipzen A."/>
            <person name="Mereny Z."/>
            <person name="Hegedus B."/>
            <person name="Baldrian P."/>
            <person name="Stursova M."/>
            <person name="Weitz H."/>
            <person name="Taylor A."/>
            <person name="Grigoriev I.V."/>
            <person name="Nagy L.G."/>
            <person name="Martin F."/>
            <person name="Kauserud H."/>
        </authorList>
    </citation>
    <scope>NUCLEOTIDE SEQUENCE</scope>
    <source>
        <strain evidence="2">9144</strain>
    </source>
</reference>
<dbReference type="Proteomes" id="UP001219525">
    <property type="component" value="Unassembled WGS sequence"/>
</dbReference>
<protein>
    <submittedName>
        <fullName evidence="2">Uncharacterized protein</fullName>
    </submittedName>
</protein>
<evidence type="ECO:0000313" key="2">
    <source>
        <dbReference type="EMBL" id="KAJ7187687.1"/>
    </source>
</evidence>
<gene>
    <name evidence="2" type="ORF">GGX14DRAFT_547143</name>
</gene>
<comment type="caution">
    <text evidence="2">The sequence shown here is derived from an EMBL/GenBank/DDBJ whole genome shotgun (WGS) entry which is preliminary data.</text>
</comment>
<keyword evidence="3" id="KW-1185">Reference proteome</keyword>
<accession>A0AAD6Y0S1</accession>
<organism evidence="2 3">
    <name type="scientific">Mycena pura</name>
    <dbReference type="NCBI Taxonomy" id="153505"/>
    <lineage>
        <taxon>Eukaryota</taxon>
        <taxon>Fungi</taxon>
        <taxon>Dikarya</taxon>
        <taxon>Basidiomycota</taxon>
        <taxon>Agaricomycotina</taxon>
        <taxon>Agaricomycetes</taxon>
        <taxon>Agaricomycetidae</taxon>
        <taxon>Agaricales</taxon>
        <taxon>Marasmiineae</taxon>
        <taxon>Mycenaceae</taxon>
        <taxon>Mycena</taxon>
    </lineage>
</organism>
<dbReference type="EMBL" id="JARJCW010000186">
    <property type="protein sequence ID" value="KAJ7187687.1"/>
    <property type="molecule type" value="Genomic_DNA"/>
</dbReference>
<sequence length="418" mass="43910">MSIANALAKFDIHRCSDSASAYSFVASVASFAPNLTMSSESQHPRKLTPHLCVQVQRSTAQLSRKQLIMDTPFIPVRLSPCPSDIFGGSSVIGGILPPPASTGLTIFQSPSQSTGLPTSQLPAQTQTLGPSHKINGGAIAGGVAGVPLFVPKSPPTRLSARVVADGDLRAGVGVDPGADGTGAAEALALAGPGEARRTPHPHVHAHERGAVRARRDVRVLMGMQQGPRTRPRTRMAMTICTGTITPLRAGRAFGAANTACSSSCRTRMHDKLVNISDNLAQMSGKLGEITVRVIIWRDYPKLWGNKAQLPKEVFPDVTAEGDTVLAYGRPVAHGVVETQEAMLSKIAGGQSLASRPDGADENEPGGGQNVAGATADPVAMGTQMRAMAERMALMEMQLQMRSLADEQPPGYYASNTTV</sequence>
<evidence type="ECO:0000256" key="1">
    <source>
        <dbReference type="SAM" id="MobiDB-lite"/>
    </source>
</evidence>
<name>A0AAD6Y0S1_9AGAR</name>
<proteinExistence type="predicted"/>
<dbReference type="AlphaFoldDB" id="A0AAD6Y0S1"/>
<evidence type="ECO:0000313" key="3">
    <source>
        <dbReference type="Proteomes" id="UP001219525"/>
    </source>
</evidence>
<feature type="region of interest" description="Disordered" evidence="1">
    <location>
        <begin position="350"/>
        <end position="377"/>
    </location>
</feature>